<dbReference type="Gene3D" id="3.20.20.300">
    <property type="entry name" value="Glycoside hydrolase, family 3, N-terminal domain"/>
    <property type="match status" value="1"/>
</dbReference>
<reference evidence="5" key="1">
    <citation type="journal article" date="2013" name="Environ. Microbiol.">
        <title>Microbiota from the distal guts of lean and obese adolescents exhibit partial functional redundancy besides clear differences in community structure.</title>
        <authorList>
            <person name="Ferrer M."/>
            <person name="Ruiz A."/>
            <person name="Lanza F."/>
            <person name="Haange S.B."/>
            <person name="Oberbach A."/>
            <person name="Till H."/>
            <person name="Bargiela R."/>
            <person name="Campoy C."/>
            <person name="Segura M.T."/>
            <person name="Richter M."/>
            <person name="von Bergen M."/>
            <person name="Seifert J."/>
            <person name="Suarez A."/>
        </authorList>
    </citation>
    <scope>NUCLEOTIDE SEQUENCE</scope>
</reference>
<evidence type="ECO:0000256" key="2">
    <source>
        <dbReference type="ARBA" id="ARBA00022801"/>
    </source>
</evidence>
<feature type="non-terminal residue" evidence="5">
    <location>
        <position position="1"/>
    </location>
</feature>
<evidence type="ECO:0000256" key="3">
    <source>
        <dbReference type="ARBA" id="ARBA00023295"/>
    </source>
</evidence>
<evidence type="ECO:0000259" key="4">
    <source>
        <dbReference type="Pfam" id="PF00933"/>
    </source>
</evidence>
<dbReference type="GO" id="GO:0005975">
    <property type="term" value="P:carbohydrate metabolic process"/>
    <property type="evidence" value="ECO:0007669"/>
    <property type="project" value="InterPro"/>
</dbReference>
<dbReference type="InterPro" id="IPR050226">
    <property type="entry name" value="NagZ_Beta-hexosaminidase"/>
</dbReference>
<dbReference type="EMBL" id="AJWZ01010190">
    <property type="protein sequence ID" value="EKC49183.1"/>
    <property type="molecule type" value="Genomic_DNA"/>
</dbReference>
<protein>
    <submittedName>
        <fullName evidence="5">Sugar hydrolase</fullName>
    </submittedName>
</protein>
<accession>K1RUW7</accession>
<dbReference type="Pfam" id="PF00933">
    <property type="entry name" value="Glyco_hydro_3"/>
    <property type="match status" value="1"/>
</dbReference>
<dbReference type="AlphaFoldDB" id="K1RUW7"/>
<dbReference type="GO" id="GO:0009254">
    <property type="term" value="P:peptidoglycan turnover"/>
    <property type="evidence" value="ECO:0007669"/>
    <property type="project" value="TreeGrafter"/>
</dbReference>
<dbReference type="GO" id="GO:0004553">
    <property type="term" value="F:hydrolase activity, hydrolyzing O-glycosyl compounds"/>
    <property type="evidence" value="ECO:0007669"/>
    <property type="project" value="InterPro"/>
</dbReference>
<comment type="similarity">
    <text evidence="1">Belongs to the glycosyl hydrolase 3 family.</text>
</comment>
<comment type="caution">
    <text evidence="5">The sequence shown here is derived from an EMBL/GenBank/DDBJ whole genome shotgun (WGS) entry which is preliminary data.</text>
</comment>
<dbReference type="PRINTS" id="PR00133">
    <property type="entry name" value="GLHYDRLASE3"/>
</dbReference>
<dbReference type="PANTHER" id="PTHR30480">
    <property type="entry name" value="BETA-HEXOSAMINIDASE-RELATED"/>
    <property type="match status" value="1"/>
</dbReference>
<name>K1RUW7_9ZZZZ</name>
<evidence type="ECO:0000256" key="1">
    <source>
        <dbReference type="ARBA" id="ARBA00005336"/>
    </source>
</evidence>
<evidence type="ECO:0000313" key="5">
    <source>
        <dbReference type="EMBL" id="EKC49183.1"/>
    </source>
</evidence>
<keyword evidence="3" id="KW-0326">Glycosidase</keyword>
<dbReference type="PANTHER" id="PTHR30480:SF16">
    <property type="entry name" value="GLYCOSIDE HYDROLASE FAMILY 3 DOMAIN PROTEIN"/>
    <property type="match status" value="1"/>
</dbReference>
<organism evidence="5">
    <name type="scientific">human gut metagenome</name>
    <dbReference type="NCBI Taxonomy" id="408170"/>
    <lineage>
        <taxon>unclassified sequences</taxon>
        <taxon>metagenomes</taxon>
        <taxon>organismal metagenomes</taxon>
    </lineage>
</organism>
<dbReference type="InterPro" id="IPR001764">
    <property type="entry name" value="Glyco_hydro_3_N"/>
</dbReference>
<feature type="non-terminal residue" evidence="5">
    <location>
        <position position="311"/>
    </location>
</feature>
<feature type="domain" description="Glycoside hydrolase family 3 N-terminal" evidence="4">
    <location>
        <begin position="6"/>
        <end position="278"/>
    </location>
</feature>
<dbReference type="SUPFAM" id="SSF51445">
    <property type="entry name" value="(Trans)glycosidases"/>
    <property type="match status" value="1"/>
</dbReference>
<sequence>QLRTLCADLQTLIRSETGHDAFIMIDQEGGAVTRLPESCINVPGSMALAATGDPETTYLAGKLTGEELRSLGVNFNLAPSVDVNCNPANPIIGVRSYGDTPATVAKYAAGMIRGLQDGGVLCLAKHFPGHGDTSLDSHLTLPCVDKPRDELERMELAPFRAAIADGVPAIMTAHILFPALDDSGVPATMSRRIVTGLLRGEMSFTGLVTSDCMEMQAVQKFFGSVNGVLAAMNAGVDLVLLSHTTLLSGEAAKAAAEALQSGKLDRKEMEESVDRILAAKAKLAAVPAAAFDAEQAAALNDKLLRATITEV</sequence>
<dbReference type="InterPro" id="IPR036962">
    <property type="entry name" value="Glyco_hydro_3_N_sf"/>
</dbReference>
<dbReference type="InterPro" id="IPR017853">
    <property type="entry name" value="GH"/>
</dbReference>
<gene>
    <name evidence="5" type="ORF">OBE_14776</name>
</gene>
<proteinExistence type="inferred from homology"/>
<keyword evidence="2 5" id="KW-0378">Hydrolase</keyword>